<evidence type="ECO:0000313" key="1">
    <source>
        <dbReference type="EMBL" id="SVD53472.1"/>
    </source>
</evidence>
<reference evidence="1" key="1">
    <citation type="submission" date="2018-05" db="EMBL/GenBank/DDBJ databases">
        <authorList>
            <person name="Lanie J.A."/>
            <person name="Ng W.-L."/>
            <person name="Kazmierczak K.M."/>
            <person name="Andrzejewski T.M."/>
            <person name="Davidsen T.M."/>
            <person name="Wayne K.J."/>
            <person name="Tettelin H."/>
            <person name="Glass J.I."/>
            <person name="Rusch D."/>
            <person name="Podicherti R."/>
            <person name="Tsui H.-C.T."/>
            <person name="Winkler M.E."/>
        </authorList>
    </citation>
    <scope>NUCLEOTIDE SEQUENCE</scope>
</reference>
<name>A0A382W3S4_9ZZZZ</name>
<dbReference type="AlphaFoldDB" id="A0A382W3S4"/>
<protein>
    <submittedName>
        <fullName evidence="1">Uncharacterized protein</fullName>
    </submittedName>
</protein>
<gene>
    <name evidence="1" type="ORF">METZ01_LOCUS406326</name>
</gene>
<feature type="non-terminal residue" evidence="1">
    <location>
        <position position="22"/>
    </location>
</feature>
<dbReference type="EMBL" id="UINC01156834">
    <property type="protein sequence ID" value="SVD53472.1"/>
    <property type="molecule type" value="Genomic_DNA"/>
</dbReference>
<organism evidence="1">
    <name type="scientific">marine metagenome</name>
    <dbReference type="NCBI Taxonomy" id="408172"/>
    <lineage>
        <taxon>unclassified sequences</taxon>
        <taxon>metagenomes</taxon>
        <taxon>ecological metagenomes</taxon>
    </lineage>
</organism>
<sequence>MKKELKIGFALDTLAGVIGGLV</sequence>
<proteinExistence type="predicted"/>
<accession>A0A382W3S4</accession>